<dbReference type="RefSeq" id="WP_234939445.1">
    <property type="nucleotide sequence ID" value="NZ_JAGILA010000003.1"/>
</dbReference>
<dbReference type="Proteomes" id="UP000730739">
    <property type="component" value="Unassembled WGS sequence"/>
</dbReference>
<accession>A0ABS4R112</accession>
<keyword evidence="1" id="KW-0472">Membrane</keyword>
<comment type="caution">
    <text evidence="2">The sequence shown here is derived from an EMBL/GenBank/DDBJ whole genome shotgun (WGS) entry which is preliminary data.</text>
</comment>
<evidence type="ECO:0000313" key="3">
    <source>
        <dbReference type="Proteomes" id="UP000730739"/>
    </source>
</evidence>
<sequence length="101" mass="11694">MNFLVVAAGGLLLGGFVAYWLALTFSYLFLPEAWTESLWLWASGFYAEHTWFKVVTITAFVLLLFPLLGYWPGRDPLEEAAHERKMIELNKDLIAVRKRER</sequence>
<organism evidence="2 3">
    <name type="scientific">Sinorhizobium kostiense</name>
    <dbReference type="NCBI Taxonomy" id="76747"/>
    <lineage>
        <taxon>Bacteria</taxon>
        <taxon>Pseudomonadati</taxon>
        <taxon>Pseudomonadota</taxon>
        <taxon>Alphaproteobacteria</taxon>
        <taxon>Hyphomicrobiales</taxon>
        <taxon>Rhizobiaceae</taxon>
        <taxon>Sinorhizobium/Ensifer group</taxon>
        <taxon>Sinorhizobium</taxon>
    </lineage>
</organism>
<keyword evidence="3" id="KW-1185">Reference proteome</keyword>
<dbReference type="EMBL" id="JAGILA010000003">
    <property type="protein sequence ID" value="MBP2236583.1"/>
    <property type="molecule type" value="Genomic_DNA"/>
</dbReference>
<keyword evidence="1" id="KW-0812">Transmembrane</keyword>
<feature type="transmembrane region" description="Helical" evidence="1">
    <location>
        <begin position="51"/>
        <end position="71"/>
    </location>
</feature>
<name>A0ABS4R112_9HYPH</name>
<feature type="transmembrane region" description="Helical" evidence="1">
    <location>
        <begin position="6"/>
        <end position="30"/>
    </location>
</feature>
<evidence type="ECO:0008006" key="4">
    <source>
        <dbReference type="Google" id="ProtNLM"/>
    </source>
</evidence>
<proteinExistence type="predicted"/>
<protein>
    <recommendedName>
        <fullName evidence="4">Transmembrane protein</fullName>
    </recommendedName>
</protein>
<evidence type="ECO:0000256" key="1">
    <source>
        <dbReference type="SAM" id="Phobius"/>
    </source>
</evidence>
<gene>
    <name evidence="2" type="ORF">J2Z31_003097</name>
</gene>
<evidence type="ECO:0000313" key="2">
    <source>
        <dbReference type="EMBL" id="MBP2236583.1"/>
    </source>
</evidence>
<reference evidence="2 3" key="1">
    <citation type="submission" date="2021-03" db="EMBL/GenBank/DDBJ databases">
        <title>Genomic Encyclopedia of Type Strains, Phase IV (KMG-IV): sequencing the most valuable type-strain genomes for metagenomic binning, comparative biology and taxonomic classification.</title>
        <authorList>
            <person name="Goeker M."/>
        </authorList>
    </citation>
    <scope>NUCLEOTIDE SEQUENCE [LARGE SCALE GENOMIC DNA]</scope>
    <source>
        <strain evidence="2 3">DSM 13372</strain>
    </source>
</reference>
<keyword evidence="1" id="KW-1133">Transmembrane helix</keyword>